<proteinExistence type="predicted"/>
<dbReference type="EMBL" id="FOCD01000006">
    <property type="protein sequence ID" value="SEO08342.1"/>
    <property type="molecule type" value="Genomic_DNA"/>
</dbReference>
<dbReference type="Proteomes" id="UP000199735">
    <property type="component" value="Unassembled WGS sequence"/>
</dbReference>
<gene>
    <name evidence="1" type="ORF">SAMN04489762_3444</name>
</gene>
<dbReference type="AlphaFoldDB" id="A0AAX2EJX3"/>
<evidence type="ECO:0000313" key="1">
    <source>
        <dbReference type="EMBL" id="SEO08342.1"/>
    </source>
</evidence>
<accession>A0AAX2EJX3</accession>
<dbReference type="RefSeq" id="WP_164493501.1">
    <property type="nucleotide sequence ID" value="NZ_FOCD01000006.1"/>
</dbReference>
<protein>
    <submittedName>
        <fullName evidence="1">Uncharacterized protein</fullName>
    </submittedName>
</protein>
<reference evidence="1 2" key="1">
    <citation type="submission" date="2016-10" db="EMBL/GenBank/DDBJ databases">
        <authorList>
            <person name="Varghese N."/>
            <person name="Submissions S."/>
        </authorList>
    </citation>
    <scope>NUCLEOTIDE SEQUENCE [LARGE SCALE GENOMIC DNA]</scope>
    <source>
        <strain evidence="1 2">DSM 21619</strain>
    </source>
</reference>
<organism evidence="1 2">
    <name type="scientific">Terribacillus saccharophilus</name>
    <dbReference type="NCBI Taxonomy" id="361277"/>
    <lineage>
        <taxon>Bacteria</taxon>
        <taxon>Bacillati</taxon>
        <taxon>Bacillota</taxon>
        <taxon>Bacilli</taxon>
        <taxon>Bacillales</taxon>
        <taxon>Bacillaceae</taxon>
        <taxon>Terribacillus</taxon>
    </lineage>
</organism>
<name>A0AAX2EJX3_9BACI</name>
<sequence>MREYFAFEIEANGKPIYAFGEWEGSNNYTTDAKLAQEENVVAYGEIKDGRYIELFKK</sequence>
<comment type="caution">
    <text evidence="1">The sequence shown here is derived from an EMBL/GenBank/DDBJ whole genome shotgun (WGS) entry which is preliminary data.</text>
</comment>
<evidence type="ECO:0000313" key="2">
    <source>
        <dbReference type="Proteomes" id="UP000199735"/>
    </source>
</evidence>